<dbReference type="VEuPathDB" id="FungiDB:RhiirFUN_019354"/>
<gene>
    <name evidence="1" type="ORF">GLOIN_2v1484475</name>
</gene>
<evidence type="ECO:0000313" key="1">
    <source>
        <dbReference type="EMBL" id="POG63707.1"/>
    </source>
</evidence>
<evidence type="ECO:0000313" key="2">
    <source>
        <dbReference type="Proteomes" id="UP000018888"/>
    </source>
</evidence>
<accession>A0A2P4PEA2</accession>
<keyword evidence="2" id="KW-1185">Reference proteome</keyword>
<reference evidence="1 2" key="1">
    <citation type="journal article" date="2013" name="Proc. Natl. Acad. Sci. U.S.A.">
        <title>Genome of an arbuscular mycorrhizal fungus provides insight into the oldest plant symbiosis.</title>
        <authorList>
            <person name="Tisserant E."/>
            <person name="Malbreil M."/>
            <person name="Kuo A."/>
            <person name="Kohler A."/>
            <person name="Symeonidi A."/>
            <person name="Balestrini R."/>
            <person name="Charron P."/>
            <person name="Duensing N."/>
            <person name="Frei Dit Frey N."/>
            <person name="Gianinazzi-Pearson V."/>
            <person name="Gilbert L.B."/>
            <person name="Handa Y."/>
            <person name="Herr J.R."/>
            <person name="Hijri M."/>
            <person name="Koul R."/>
            <person name="Kawaguchi M."/>
            <person name="Krajinski F."/>
            <person name="Lammers P.J."/>
            <person name="Masclaux F.G."/>
            <person name="Murat C."/>
            <person name="Morin E."/>
            <person name="Ndikumana S."/>
            <person name="Pagni M."/>
            <person name="Petitpierre D."/>
            <person name="Requena N."/>
            <person name="Rosikiewicz P."/>
            <person name="Riley R."/>
            <person name="Saito K."/>
            <person name="San Clemente H."/>
            <person name="Shapiro H."/>
            <person name="van Tuinen D."/>
            <person name="Becard G."/>
            <person name="Bonfante P."/>
            <person name="Paszkowski U."/>
            <person name="Shachar-Hill Y.Y."/>
            <person name="Tuskan G.A."/>
            <person name="Young P.W."/>
            <person name="Sanders I.R."/>
            <person name="Henrissat B."/>
            <person name="Rensing S.A."/>
            <person name="Grigoriev I.V."/>
            <person name="Corradi N."/>
            <person name="Roux C."/>
            <person name="Martin F."/>
        </authorList>
    </citation>
    <scope>NUCLEOTIDE SEQUENCE [LARGE SCALE GENOMIC DNA]</scope>
    <source>
        <strain evidence="1 2">DAOM 197198</strain>
    </source>
</reference>
<protein>
    <submittedName>
        <fullName evidence="1">Uncharacterized protein</fullName>
    </submittedName>
</protein>
<organism evidence="1 2">
    <name type="scientific">Rhizophagus irregularis (strain DAOM 181602 / DAOM 197198 / MUCL 43194)</name>
    <name type="common">Arbuscular mycorrhizal fungus</name>
    <name type="synonym">Glomus intraradices</name>
    <dbReference type="NCBI Taxonomy" id="747089"/>
    <lineage>
        <taxon>Eukaryota</taxon>
        <taxon>Fungi</taxon>
        <taxon>Fungi incertae sedis</taxon>
        <taxon>Mucoromycota</taxon>
        <taxon>Glomeromycotina</taxon>
        <taxon>Glomeromycetes</taxon>
        <taxon>Glomerales</taxon>
        <taxon>Glomeraceae</taxon>
        <taxon>Rhizophagus</taxon>
    </lineage>
</organism>
<reference evidence="1 2" key="2">
    <citation type="journal article" date="2018" name="New Phytol.">
        <title>High intraspecific genome diversity in the model arbuscular mycorrhizal symbiont Rhizophagus irregularis.</title>
        <authorList>
            <person name="Chen E.C.H."/>
            <person name="Morin E."/>
            <person name="Beaudet D."/>
            <person name="Noel J."/>
            <person name="Yildirir G."/>
            <person name="Ndikumana S."/>
            <person name="Charron P."/>
            <person name="St-Onge C."/>
            <person name="Giorgi J."/>
            <person name="Kruger M."/>
            <person name="Marton T."/>
            <person name="Ropars J."/>
            <person name="Grigoriev I.V."/>
            <person name="Hainaut M."/>
            <person name="Henrissat B."/>
            <person name="Roux C."/>
            <person name="Martin F."/>
            <person name="Corradi N."/>
        </authorList>
    </citation>
    <scope>NUCLEOTIDE SEQUENCE [LARGE SCALE GENOMIC DNA]</scope>
    <source>
        <strain evidence="1 2">DAOM 197198</strain>
    </source>
</reference>
<sequence>MELSFLQTSYLRKRNKLYNQVKCLMCLHDNEDIQHIVICPGHEDGFQQVESEVTSKIMKFIKKSTSSTKIVQGQLERIIFEYKDEAFPLFKERTRIELTRGLISDTIIIKLRRFLSKKVTNEVVSRIIKHFHKAFRKYIWNPRCYELNILEAKLGITKKDKMNTVRSHSCSISQQLDIQQTQGILDKNELVRETLTCCKNYIHSLITKGSSPSQSWKT</sequence>
<proteinExistence type="predicted"/>
<dbReference type="Proteomes" id="UP000018888">
    <property type="component" value="Unassembled WGS sequence"/>
</dbReference>
<dbReference type="AlphaFoldDB" id="A0A2P4PEA2"/>
<name>A0A2P4PEA2_RHIID</name>
<comment type="caution">
    <text evidence="1">The sequence shown here is derived from an EMBL/GenBank/DDBJ whole genome shotgun (WGS) entry which is preliminary data.</text>
</comment>
<dbReference type="EMBL" id="AUPC02000259">
    <property type="protein sequence ID" value="POG63707.1"/>
    <property type="molecule type" value="Genomic_DNA"/>
</dbReference>